<dbReference type="InterPro" id="IPR007197">
    <property type="entry name" value="rSAM"/>
</dbReference>
<evidence type="ECO:0000256" key="7">
    <source>
        <dbReference type="ARBA" id="ARBA00023014"/>
    </source>
</evidence>
<accession>A0ABW3DSD9</accession>
<feature type="domain" description="Radical SAM core" evidence="8">
    <location>
        <begin position="1"/>
        <end position="120"/>
    </location>
</feature>
<evidence type="ECO:0000256" key="4">
    <source>
        <dbReference type="ARBA" id="ARBA00022723"/>
    </source>
</evidence>
<dbReference type="InterPro" id="IPR013785">
    <property type="entry name" value="Aldolase_TIM"/>
</dbReference>
<organism evidence="9 10">
    <name type="scientific">Streptosporangium algeriense</name>
    <dbReference type="NCBI Taxonomy" id="1682748"/>
    <lineage>
        <taxon>Bacteria</taxon>
        <taxon>Bacillati</taxon>
        <taxon>Actinomycetota</taxon>
        <taxon>Actinomycetes</taxon>
        <taxon>Streptosporangiales</taxon>
        <taxon>Streptosporangiaceae</taxon>
        <taxon>Streptosporangium</taxon>
    </lineage>
</organism>
<comment type="cofactor">
    <cofactor evidence="1">
        <name>[4Fe-4S] cluster</name>
        <dbReference type="ChEBI" id="CHEBI:49883"/>
    </cofactor>
</comment>
<keyword evidence="3" id="KW-0949">S-adenosyl-L-methionine</keyword>
<dbReference type="CDD" id="cd01335">
    <property type="entry name" value="Radical_SAM"/>
    <property type="match status" value="1"/>
</dbReference>
<name>A0ABW3DSD9_9ACTN</name>
<evidence type="ECO:0000256" key="3">
    <source>
        <dbReference type="ARBA" id="ARBA00022691"/>
    </source>
</evidence>
<proteinExistence type="predicted"/>
<keyword evidence="2" id="KW-0004">4Fe-4S</keyword>
<evidence type="ECO:0000256" key="1">
    <source>
        <dbReference type="ARBA" id="ARBA00001966"/>
    </source>
</evidence>
<evidence type="ECO:0000313" key="10">
    <source>
        <dbReference type="Proteomes" id="UP001597024"/>
    </source>
</evidence>
<dbReference type="InterPro" id="IPR000385">
    <property type="entry name" value="MoaA_NifB_PqqE_Fe-S-bd_CS"/>
</dbReference>
<reference evidence="10" key="1">
    <citation type="journal article" date="2019" name="Int. J. Syst. Evol. Microbiol.">
        <title>The Global Catalogue of Microorganisms (GCM) 10K type strain sequencing project: providing services to taxonomists for standard genome sequencing and annotation.</title>
        <authorList>
            <consortium name="The Broad Institute Genomics Platform"/>
            <consortium name="The Broad Institute Genome Sequencing Center for Infectious Disease"/>
            <person name="Wu L."/>
            <person name="Ma J."/>
        </authorList>
    </citation>
    <scope>NUCLEOTIDE SEQUENCE [LARGE SCALE GENOMIC DNA]</scope>
    <source>
        <strain evidence="10">CCUG 62974</strain>
    </source>
</reference>
<sequence>MNGPWAMLAEVTHGCPLRCPYCSNPTSLVTKSAELDTATWVRVFDEAAALGVVHAHLSGGEPLLRDDLAEIATAAASAGVYTQLVTSGVGLTRERLAELLQAGVRSVQLSVQAADAAASD</sequence>
<dbReference type="PANTHER" id="PTHR11228:SF7">
    <property type="entry name" value="PQQA PEPTIDE CYCLASE"/>
    <property type="match status" value="1"/>
</dbReference>
<evidence type="ECO:0000313" key="9">
    <source>
        <dbReference type="EMBL" id="MFD0885711.1"/>
    </source>
</evidence>
<dbReference type="SFLD" id="SFLDG01067">
    <property type="entry name" value="SPASM/twitch_domain_containing"/>
    <property type="match status" value="1"/>
</dbReference>
<feature type="non-terminal residue" evidence="9">
    <location>
        <position position="120"/>
    </location>
</feature>
<dbReference type="PANTHER" id="PTHR11228">
    <property type="entry name" value="RADICAL SAM DOMAIN PROTEIN"/>
    <property type="match status" value="1"/>
</dbReference>
<keyword evidence="6" id="KW-0408">Iron</keyword>
<evidence type="ECO:0000256" key="5">
    <source>
        <dbReference type="ARBA" id="ARBA00023002"/>
    </source>
</evidence>
<dbReference type="PROSITE" id="PS01305">
    <property type="entry name" value="MOAA_NIFB_PQQE"/>
    <property type="match status" value="1"/>
</dbReference>
<dbReference type="InterPro" id="IPR050377">
    <property type="entry name" value="Radical_SAM_PqqE_MftC-like"/>
</dbReference>
<keyword evidence="4" id="KW-0479">Metal-binding</keyword>
<dbReference type="SFLD" id="SFLDS00029">
    <property type="entry name" value="Radical_SAM"/>
    <property type="match status" value="1"/>
</dbReference>
<dbReference type="EMBL" id="JBHTHX010000419">
    <property type="protein sequence ID" value="MFD0885711.1"/>
    <property type="molecule type" value="Genomic_DNA"/>
</dbReference>
<keyword evidence="7" id="KW-0411">Iron-sulfur</keyword>
<dbReference type="InterPro" id="IPR058240">
    <property type="entry name" value="rSAM_sf"/>
</dbReference>
<dbReference type="Gene3D" id="3.20.20.70">
    <property type="entry name" value="Aldolase class I"/>
    <property type="match status" value="1"/>
</dbReference>
<dbReference type="SUPFAM" id="SSF102114">
    <property type="entry name" value="Radical SAM enzymes"/>
    <property type="match status" value="1"/>
</dbReference>
<protein>
    <submittedName>
        <fullName evidence="9">Radical SAM protein</fullName>
    </submittedName>
</protein>
<keyword evidence="10" id="KW-1185">Reference proteome</keyword>
<gene>
    <name evidence="9" type="ORF">ACFQ08_14245</name>
</gene>
<dbReference type="PROSITE" id="PS51918">
    <property type="entry name" value="RADICAL_SAM"/>
    <property type="match status" value="1"/>
</dbReference>
<comment type="caution">
    <text evidence="9">The sequence shown here is derived from an EMBL/GenBank/DDBJ whole genome shotgun (WGS) entry which is preliminary data.</text>
</comment>
<evidence type="ECO:0000259" key="8">
    <source>
        <dbReference type="PROSITE" id="PS51918"/>
    </source>
</evidence>
<dbReference type="Pfam" id="PF04055">
    <property type="entry name" value="Radical_SAM"/>
    <property type="match status" value="1"/>
</dbReference>
<evidence type="ECO:0000256" key="2">
    <source>
        <dbReference type="ARBA" id="ARBA00022485"/>
    </source>
</evidence>
<evidence type="ECO:0000256" key="6">
    <source>
        <dbReference type="ARBA" id="ARBA00023004"/>
    </source>
</evidence>
<keyword evidence="5" id="KW-0560">Oxidoreductase</keyword>
<dbReference type="Proteomes" id="UP001597024">
    <property type="component" value="Unassembled WGS sequence"/>
</dbReference>